<keyword evidence="3" id="KW-1185">Reference proteome</keyword>
<gene>
    <name evidence="2" type="ORF">CC80DRAFT_273559</name>
</gene>
<feature type="region of interest" description="Disordered" evidence="1">
    <location>
        <begin position="155"/>
        <end position="178"/>
    </location>
</feature>
<reference evidence="2" key="1">
    <citation type="journal article" date="2020" name="Stud. Mycol.">
        <title>101 Dothideomycetes genomes: a test case for predicting lifestyles and emergence of pathogens.</title>
        <authorList>
            <person name="Haridas S."/>
            <person name="Albert R."/>
            <person name="Binder M."/>
            <person name="Bloem J."/>
            <person name="Labutti K."/>
            <person name="Salamov A."/>
            <person name="Andreopoulos B."/>
            <person name="Baker S."/>
            <person name="Barry K."/>
            <person name="Bills G."/>
            <person name="Bluhm B."/>
            <person name="Cannon C."/>
            <person name="Castanera R."/>
            <person name="Culley D."/>
            <person name="Daum C."/>
            <person name="Ezra D."/>
            <person name="Gonzalez J."/>
            <person name="Henrissat B."/>
            <person name="Kuo A."/>
            <person name="Liang C."/>
            <person name="Lipzen A."/>
            <person name="Lutzoni F."/>
            <person name="Magnuson J."/>
            <person name="Mondo S."/>
            <person name="Nolan M."/>
            <person name="Ohm R."/>
            <person name="Pangilinan J."/>
            <person name="Park H.-J."/>
            <person name="Ramirez L."/>
            <person name="Alfaro M."/>
            <person name="Sun H."/>
            <person name="Tritt A."/>
            <person name="Yoshinaga Y."/>
            <person name="Zwiers L.-H."/>
            <person name="Turgeon B."/>
            <person name="Goodwin S."/>
            <person name="Spatafora J."/>
            <person name="Crous P."/>
            <person name="Grigoriev I."/>
        </authorList>
    </citation>
    <scope>NUCLEOTIDE SEQUENCE</scope>
    <source>
        <strain evidence="2">CBS 675.92</strain>
    </source>
</reference>
<dbReference type="AlphaFoldDB" id="A0A6A5TCB4"/>
<protein>
    <submittedName>
        <fullName evidence="2">Uncharacterized protein</fullName>
    </submittedName>
</protein>
<dbReference type="EMBL" id="ML977038">
    <property type="protein sequence ID" value="KAF1949359.1"/>
    <property type="molecule type" value="Genomic_DNA"/>
</dbReference>
<feature type="region of interest" description="Disordered" evidence="1">
    <location>
        <begin position="1"/>
        <end position="25"/>
    </location>
</feature>
<organism evidence="2 3">
    <name type="scientific">Byssothecium circinans</name>
    <dbReference type="NCBI Taxonomy" id="147558"/>
    <lineage>
        <taxon>Eukaryota</taxon>
        <taxon>Fungi</taxon>
        <taxon>Dikarya</taxon>
        <taxon>Ascomycota</taxon>
        <taxon>Pezizomycotina</taxon>
        <taxon>Dothideomycetes</taxon>
        <taxon>Pleosporomycetidae</taxon>
        <taxon>Pleosporales</taxon>
        <taxon>Massarineae</taxon>
        <taxon>Massarinaceae</taxon>
        <taxon>Byssothecium</taxon>
    </lineage>
</organism>
<evidence type="ECO:0000256" key="1">
    <source>
        <dbReference type="SAM" id="MobiDB-lite"/>
    </source>
</evidence>
<dbReference type="Proteomes" id="UP000800035">
    <property type="component" value="Unassembled WGS sequence"/>
</dbReference>
<proteinExistence type="predicted"/>
<evidence type="ECO:0000313" key="3">
    <source>
        <dbReference type="Proteomes" id="UP000800035"/>
    </source>
</evidence>
<sequence length="178" mass="19500">MGAHALSRPGAGSGLLRSRAEHKRRRQVTASSLRYSNLRGPIGDRLLATPRIVPKWTSFQVGVMLSRCYCEGCITLAPRRDGGECSLPSPPLGDVCVLCRAVRRSKVRRVIILRLQCWAAHAHGGCRLHARLRADAGAGAARRCKRMAATIHRPNTILPPLPPSPRRSNRYSMTVAPV</sequence>
<evidence type="ECO:0000313" key="2">
    <source>
        <dbReference type="EMBL" id="KAF1949359.1"/>
    </source>
</evidence>
<accession>A0A6A5TCB4</accession>
<name>A0A6A5TCB4_9PLEO</name>